<sequence>TAQIVEIAGFVILEKREFSISVILPIHFNTDRFLSLYTY</sequence>
<organism evidence="1 2">
    <name type="scientific">Penicillium nordicum</name>
    <dbReference type="NCBI Taxonomy" id="229535"/>
    <lineage>
        <taxon>Eukaryota</taxon>
        <taxon>Fungi</taxon>
        <taxon>Dikarya</taxon>
        <taxon>Ascomycota</taxon>
        <taxon>Pezizomycotina</taxon>
        <taxon>Eurotiomycetes</taxon>
        <taxon>Eurotiomycetidae</taxon>
        <taxon>Eurotiales</taxon>
        <taxon>Aspergillaceae</taxon>
        <taxon>Penicillium</taxon>
    </lineage>
</organism>
<reference evidence="1 2" key="1">
    <citation type="submission" date="2015-08" db="EMBL/GenBank/DDBJ databases">
        <title>Genome sequencing of Penicillium nordicum.</title>
        <authorList>
            <person name="Nguyen H.D."/>
            <person name="Seifert K.A."/>
        </authorList>
    </citation>
    <scope>NUCLEOTIDE SEQUENCE [LARGE SCALE GENOMIC DNA]</scope>
    <source>
        <strain evidence="1 2">DAOMC 185683</strain>
    </source>
</reference>
<evidence type="ECO:0000313" key="1">
    <source>
        <dbReference type="EMBL" id="KOS36116.1"/>
    </source>
</evidence>
<dbReference type="Proteomes" id="UP000037696">
    <property type="component" value="Unassembled WGS sequence"/>
</dbReference>
<name>A0A0M8NNH8_9EURO</name>
<accession>A0A0M8NNH8</accession>
<proteinExistence type="predicted"/>
<dbReference type="EMBL" id="LHQQ01000768">
    <property type="protein sequence ID" value="KOS36116.1"/>
    <property type="molecule type" value="Genomic_DNA"/>
</dbReference>
<gene>
    <name evidence="1" type="ORF">ACN38_g13185</name>
</gene>
<dbReference type="AlphaFoldDB" id="A0A0M8NNH8"/>
<protein>
    <submittedName>
        <fullName evidence="1">Uncharacterized protein</fullName>
    </submittedName>
</protein>
<evidence type="ECO:0000313" key="2">
    <source>
        <dbReference type="Proteomes" id="UP000037696"/>
    </source>
</evidence>
<keyword evidence="2" id="KW-1185">Reference proteome</keyword>
<comment type="caution">
    <text evidence="1">The sequence shown here is derived from an EMBL/GenBank/DDBJ whole genome shotgun (WGS) entry which is preliminary data.</text>
</comment>
<feature type="non-terminal residue" evidence="1">
    <location>
        <position position="1"/>
    </location>
</feature>